<dbReference type="GO" id="GO:0005634">
    <property type="term" value="C:nucleus"/>
    <property type="evidence" value="ECO:0007669"/>
    <property type="project" value="UniProtKB-SubCell"/>
</dbReference>
<reference evidence="9" key="1">
    <citation type="submission" date="2021-02" db="EMBL/GenBank/DDBJ databases">
        <authorList>
            <person name="Bekaert M."/>
        </authorList>
    </citation>
    <scope>NUCLEOTIDE SEQUENCE</scope>
    <source>
        <strain evidence="9">IoA-00</strain>
    </source>
</reference>
<accession>A0A7R8H4J8</accession>
<keyword evidence="3" id="KW-0677">Repeat</keyword>
<dbReference type="Proteomes" id="UP000675881">
    <property type="component" value="Chromosome 15"/>
</dbReference>
<evidence type="ECO:0000256" key="1">
    <source>
        <dbReference type="ARBA" id="ARBA00004123"/>
    </source>
</evidence>
<dbReference type="GO" id="GO:0008270">
    <property type="term" value="F:zinc ion binding"/>
    <property type="evidence" value="ECO:0007669"/>
    <property type="project" value="UniProtKB-KW"/>
</dbReference>
<evidence type="ECO:0000313" key="9">
    <source>
        <dbReference type="EMBL" id="CAF2860755.1"/>
    </source>
</evidence>
<gene>
    <name evidence="9" type="ORF">LSAA_5820</name>
</gene>
<keyword evidence="5" id="KW-0862">Zinc</keyword>
<sequence>MSSSTTTTTTTSPSKRNSVYELEREKLHLPLLVQVQHPLHFLRVRRGQRRKQHLWPILSNACAKPSVLDKSTFELIQMNPNMDLIHDRDVYHMWAHKNFSKMAMCTTVGAHVLRRLPLNSALQHMQYDSNSQSVRRVFSNKNHSKINDFISKQHPPVHIQPTDHFILQNLLEHPSEPVNSELIKVITPTQKQCSPPPPPVPLFLLQAQPPLNAAFGRMSPTVFCNLCSSTIRGQILITHHRYTVSGVLQKSQVRILQRTIQTKPSVPKCGSKTPGSPTNCLDIENRWEVPSPSFLPLTPGSFRPKKNVMQIGKGLLLASPETPRPRKDVDDDDEDEDETNSRTQKKKQEAAHSLLLSLSHHFTSSPVVTDNRGLTPILTSSFRLSFCVLPHLLPLQYLHLRLFPLPQLYFRAYFSKYKNRAGEFQDENRGSITVVTSSTIDNSSIQRMYPIATLNSAPGIPRNVVMNVKDLPTSKENNGIITPPEMFVPRSSKLPIVTQSMTTEESSRRVVETSFKRMRMENPCVLVFAPKGHLQKHKRSVGHYNKVNINATFGAPTTANPRPFKCSDLNILQQHQNISDTEDDQQMAQSSVTTAAICLSHLLYQI</sequence>
<keyword evidence="6" id="KW-0805">Transcription regulation</keyword>
<keyword evidence="2" id="KW-0479">Metal-binding</keyword>
<keyword evidence="7" id="KW-0804">Transcription</keyword>
<evidence type="ECO:0000256" key="8">
    <source>
        <dbReference type="ARBA" id="ARBA00023242"/>
    </source>
</evidence>
<evidence type="ECO:0000256" key="3">
    <source>
        <dbReference type="ARBA" id="ARBA00022737"/>
    </source>
</evidence>
<evidence type="ECO:0000256" key="4">
    <source>
        <dbReference type="ARBA" id="ARBA00022771"/>
    </source>
</evidence>
<dbReference type="PANTHER" id="PTHR45944">
    <property type="entry name" value="SCHNURRI, ISOFORM F"/>
    <property type="match status" value="1"/>
</dbReference>
<keyword evidence="8" id="KW-0539">Nucleus</keyword>
<dbReference type="EMBL" id="HG994594">
    <property type="protein sequence ID" value="CAF2860755.1"/>
    <property type="molecule type" value="Genomic_DNA"/>
</dbReference>
<proteinExistence type="predicted"/>
<name>A0A7R8H4J8_LEPSM</name>
<evidence type="ECO:0000256" key="6">
    <source>
        <dbReference type="ARBA" id="ARBA00023015"/>
    </source>
</evidence>
<comment type="subcellular location">
    <subcellularLocation>
        <location evidence="1">Nucleus</location>
    </subcellularLocation>
</comment>
<dbReference type="PANTHER" id="PTHR45944:SF2">
    <property type="entry name" value="SCHNURRI, ISOFORM F"/>
    <property type="match status" value="1"/>
</dbReference>
<dbReference type="AlphaFoldDB" id="A0A7R8H4J8"/>
<dbReference type="GO" id="GO:0000981">
    <property type="term" value="F:DNA-binding transcription factor activity, RNA polymerase II-specific"/>
    <property type="evidence" value="ECO:0007669"/>
    <property type="project" value="TreeGrafter"/>
</dbReference>
<protein>
    <submittedName>
        <fullName evidence="9">(salmon louse) hypothetical protein</fullName>
    </submittedName>
</protein>
<evidence type="ECO:0000313" key="10">
    <source>
        <dbReference type="Proteomes" id="UP000675881"/>
    </source>
</evidence>
<dbReference type="InterPro" id="IPR051969">
    <property type="entry name" value="Zinc-finger_DNA-bd_regulators"/>
</dbReference>
<evidence type="ECO:0000256" key="5">
    <source>
        <dbReference type="ARBA" id="ARBA00022833"/>
    </source>
</evidence>
<evidence type="ECO:0000256" key="7">
    <source>
        <dbReference type="ARBA" id="ARBA00023163"/>
    </source>
</evidence>
<keyword evidence="10" id="KW-1185">Reference proteome</keyword>
<organism evidence="9 10">
    <name type="scientific">Lepeophtheirus salmonis</name>
    <name type="common">Salmon louse</name>
    <name type="synonym">Caligus salmonis</name>
    <dbReference type="NCBI Taxonomy" id="72036"/>
    <lineage>
        <taxon>Eukaryota</taxon>
        <taxon>Metazoa</taxon>
        <taxon>Ecdysozoa</taxon>
        <taxon>Arthropoda</taxon>
        <taxon>Crustacea</taxon>
        <taxon>Multicrustacea</taxon>
        <taxon>Hexanauplia</taxon>
        <taxon>Copepoda</taxon>
        <taxon>Siphonostomatoida</taxon>
        <taxon>Caligidae</taxon>
        <taxon>Lepeophtheirus</taxon>
    </lineage>
</organism>
<evidence type="ECO:0000256" key="2">
    <source>
        <dbReference type="ARBA" id="ARBA00022723"/>
    </source>
</evidence>
<dbReference type="GO" id="GO:0000978">
    <property type="term" value="F:RNA polymerase II cis-regulatory region sequence-specific DNA binding"/>
    <property type="evidence" value="ECO:0007669"/>
    <property type="project" value="TreeGrafter"/>
</dbReference>
<keyword evidence="4" id="KW-0863">Zinc-finger</keyword>
<dbReference type="OrthoDB" id="10042249at2759"/>